<dbReference type="CDD" id="cd00657">
    <property type="entry name" value="Ferritin_like"/>
    <property type="match status" value="1"/>
</dbReference>
<dbReference type="InterPro" id="IPR007402">
    <property type="entry name" value="DUF455"/>
</dbReference>
<dbReference type="Pfam" id="PF04305">
    <property type="entry name" value="DUF455"/>
    <property type="match status" value="1"/>
</dbReference>
<dbReference type="EMBL" id="BPVZ01000067">
    <property type="protein sequence ID" value="GKV24927.1"/>
    <property type="molecule type" value="Genomic_DNA"/>
</dbReference>
<sequence length="163" mass="18461">MLAHNLLWRECEKSSDNVAARLAVIPLVQEARGLDAGPRLVQKLIGFGDHRTSNIVARIAEEEVAHVALGVYWFVSVCQKMNRAPCSTFKDLLEDYGVELKGPFNYSARDEAGIPREWYDCSSTNKQDMKERDDKNHQLSAVYDRLTCIISLENEHSSLNRPP</sequence>
<evidence type="ECO:0000313" key="2">
    <source>
        <dbReference type="Proteomes" id="UP001054252"/>
    </source>
</evidence>
<gene>
    <name evidence="1" type="ORF">SLEP1_g34463</name>
</gene>
<keyword evidence="2" id="KW-1185">Reference proteome</keyword>
<dbReference type="AlphaFoldDB" id="A0AAV5KJY8"/>
<comment type="caution">
    <text evidence="1">The sequence shown here is derived from an EMBL/GenBank/DDBJ whole genome shotgun (WGS) entry which is preliminary data.</text>
</comment>
<dbReference type="PANTHER" id="PTHR42782:SF4">
    <property type="entry name" value="DUF455 DOMAIN-CONTAINING PROTEIN"/>
    <property type="match status" value="1"/>
</dbReference>
<protein>
    <submittedName>
        <fullName evidence="1">Uncharacterized protein</fullName>
    </submittedName>
</protein>
<name>A0AAV5KJY8_9ROSI</name>
<dbReference type="Proteomes" id="UP001054252">
    <property type="component" value="Unassembled WGS sequence"/>
</dbReference>
<accession>A0AAV5KJY8</accession>
<evidence type="ECO:0000313" key="1">
    <source>
        <dbReference type="EMBL" id="GKV24927.1"/>
    </source>
</evidence>
<reference evidence="1 2" key="1">
    <citation type="journal article" date="2021" name="Commun. Biol.">
        <title>The genome of Shorea leprosula (Dipterocarpaceae) highlights the ecological relevance of drought in aseasonal tropical rainforests.</title>
        <authorList>
            <person name="Ng K.K.S."/>
            <person name="Kobayashi M.J."/>
            <person name="Fawcett J.A."/>
            <person name="Hatakeyama M."/>
            <person name="Paape T."/>
            <person name="Ng C.H."/>
            <person name="Ang C.C."/>
            <person name="Tnah L.H."/>
            <person name="Lee C.T."/>
            <person name="Nishiyama T."/>
            <person name="Sese J."/>
            <person name="O'Brien M.J."/>
            <person name="Copetti D."/>
            <person name="Mohd Noor M.I."/>
            <person name="Ong R.C."/>
            <person name="Putra M."/>
            <person name="Sireger I.Z."/>
            <person name="Indrioko S."/>
            <person name="Kosugi Y."/>
            <person name="Izuno A."/>
            <person name="Isagi Y."/>
            <person name="Lee S.L."/>
            <person name="Shimizu K.K."/>
        </authorList>
    </citation>
    <scope>NUCLEOTIDE SEQUENCE [LARGE SCALE GENOMIC DNA]</scope>
    <source>
        <strain evidence="1">214</strain>
    </source>
</reference>
<dbReference type="PANTHER" id="PTHR42782">
    <property type="entry name" value="SI:CH73-314G15.3"/>
    <property type="match status" value="1"/>
</dbReference>
<organism evidence="1 2">
    <name type="scientific">Rubroshorea leprosula</name>
    <dbReference type="NCBI Taxonomy" id="152421"/>
    <lineage>
        <taxon>Eukaryota</taxon>
        <taxon>Viridiplantae</taxon>
        <taxon>Streptophyta</taxon>
        <taxon>Embryophyta</taxon>
        <taxon>Tracheophyta</taxon>
        <taxon>Spermatophyta</taxon>
        <taxon>Magnoliopsida</taxon>
        <taxon>eudicotyledons</taxon>
        <taxon>Gunneridae</taxon>
        <taxon>Pentapetalae</taxon>
        <taxon>rosids</taxon>
        <taxon>malvids</taxon>
        <taxon>Malvales</taxon>
        <taxon>Dipterocarpaceae</taxon>
        <taxon>Rubroshorea</taxon>
    </lineage>
</organism>
<proteinExistence type="predicted"/>